<dbReference type="PANTHER" id="PTHR12365">
    <property type="entry name" value="SPROUTY"/>
    <property type="match status" value="1"/>
</dbReference>
<keyword evidence="3" id="KW-0812">Transmembrane</keyword>
<keyword evidence="5" id="KW-1185">Reference proteome</keyword>
<dbReference type="GO" id="GO:0005829">
    <property type="term" value="C:cytosol"/>
    <property type="evidence" value="ECO:0007669"/>
    <property type="project" value="TreeGrafter"/>
</dbReference>
<evidence type="ECO:0000256" key="2">
    <source>
        <dbReference type="SAM" id="MobiDB-lite"/>
    </source>
</evidence>
<evidence type="ECO:0000313" key="5">
    <source>
        <dbReference type="Proteomes" id="UP000675881"/>
    </source>
</evidence>
<dbReference type="InterPro" id="IPR051192">
    <property type="entry name" value="Sprouty_domain"/>
</dbReference>
<evidence type="ECO:0000313" key="4">
    <source>
        <dbReference type="EMBL" id="CAF2859164.1"/>
    </source>
</evidence>
<dbReference type="PANTHER" id="PTHR12365:SF9">
    <property type="entry name" value="PROTEIN SPROUTY HOMOLOG 3"/>
    <property type="match status" value="1"/>
</dbReference>
<proteinExistence type="inferred from homology"/>
<dbReference type="InterPro" id="IPR007875">
    <property type="entry name" value="Sprouty"/>
</dbReference>
<feature type="transmembrane region" description="Helical" evidence="3">
    <location>
        <begin position="367"/>
        <end position="386"/>
    </location>
</feature>
<name>A0A7R8CLQ6_LEPSM</name>
<dbReference type="PROSITE" id="PS51227">
    <property type="entry name" value="SPR"/>
    <property type="match status" value="1"/>
</dbReference>
<reference evidence="4" key="1">
    <citation type="submission" date="2021-02" db="EMBL/GenBank/DDBJ databases">
        <authorList>
            <person name="Bekaert M."/>
        </authorList>
    </citation>
    <scope>NUCLEOTIDE SEQUENCE</scope>
    <source>
        <strain evidence="4">IoA-00</strain>
    </source>
</reference>
<dbReference type="EMBL" id="HG994594">
    <property type="protein sequence ID" value="CAF2859164.1"/>
    <property type="molecule type" value="Genomic_DNA"/>
</dbReference>
<feature type="region of interest" description="Disordered" evidence="2">
    <location>
        <begin position="73"/>
        <end position="115"/>
    </location>
</feature>
<keyword evidence="3" id="KW-0472">Membrane</keyword>
<dbReference type="GO" id="GO:0016020">
    <property type="term" value="C:membrane"/>
    <property type="evidence" value="ECO:0007669"/>
    <property type="project" value="InterPro"/>
</dbReference>
<protein>
    <submittedName>
        <fullName evidence="4">SPRED</fullName>
    </submittedName>
</protein>
<dbReference type="AlphaFoldDB" id="A0A7R8CLQ6"/>
<feature type="region of interest" description="Disordered" evidence="2">
    <location>
        <begin position="227"/>
        <end position="264"/>
    </location>
</feature>
<comment type="similarity">
    <text evidence="1">Belongs to the sprouty family.</text>
</comment>
<dbReference type="Pfam" id="PF05210">
    <property type="entry name" value="Sprouty"/>
    <property type="match status" value="1"/>
</dbReference>
<dbReference type="OrthoDB" id="5786858at2759"/>
<accession>A0A7R8CLQ6</accession>
<sequence>MALDSNSVVHVRAQVMMRDDSTGGWVPMGGVPHLRKKKFGSNGMSESSPLHQYNLDIGDDDVFMQLHLPVEKSESGSNGLMPPLSSNSTPPPVIGGTGDGGSGCTSPVPPNSSSSHRLFIPPPPRLGLILNNSSTRPNNYKDESTETFIQHHHHHHHIIQDQQKQHQPPVLLQNKDYSYVKFPYREISQQEYSVKNSGDLSRKDSISSLKKHNNFLISSSLDNTSTNTQPGCGILGSGGDPFKKKKKNNNNPPSSSSSCSPSGYSTTSSSSSAAALSSSSKKKKLLVESSSPHPHLTCDRCRTSFSLESNPRGSCPEAPDCVKKTIEAVTCLQCAKCLLYHCMSDSEGDVLHPCDCSNVDGHWARRWISLTLLSVLVPCLCCYIPLMGCYKCARKCRICGGRHQPPAS</sequence>
<dbReference type="GO" id="GO:0048513">
    <property type="term" value="P:animal organ development"/>
    <property type="evidence" value="ECO:0007669"/>
    <property type="project" value="TreeGrafter"/>
</dbReference>
<dbReference type="Gene3D" id="2.30.29.30">
    <property type="entry name" value="Pleckstrin-homology domain (PH domain)/Phosphotyrosine-binding domain (PTB)"/>
    <property type="match status" value="1"/>
</dbReference>
<gene>
    <name evidence="4" type="ORF">LSAA_5841</name>
</gene>
<dbReference type="GO" id="GO:0040037">
    <property type="term" value="P:negative regulation of fibroblast growth factor receptor signaling pathway"/>
    <property type="evidence" value="ECO:0007669"/>
    <property type="project" value="TreeGrafter"/>
</dbReference>
<evidence type="ECO:0000256" key="3">
    <source>
        <dbReference type="SAM" id="Phobius"/>
    </source>
</evidence>
<dbReference type="InterPro" id="IPR011993">
    <property type="entry name" value="PH-like_dom_sf"/>
</dbReference>
<keyword evidence="3" id="KW-1133">Transmembrane helix</keyword>
<feature type="compositionally biased region" description="Low complexity" evidence="2">
    <location>
        <begin position="249"/>
        <end position="264"/>
    </location>
</feature>
<organism evidence="4 5">
    <name type="scientific">Lepeophtheirus salmonis</name>
    <name type="common">Salmon louse</name>
    <name type="synonym">Caligus salmonis</name>
    <dbReference type="NCBI Taxonomy" id="72036"/>
    <lineage>
        <taxon>Eukaryota</taxon>
        <taxon>Metazoa</taxon>
        <taxon>Ecdysozoa</taxon>
        <taxon>Arthropoda</taxon>
        <taxon>Crustacea</taxon>
        <taxon>Multicrustacea</taxon>
        <taxon>Hexanauplia</taxon>
        <taxon>Copepoda</taxon>
        <taxon>Siphonostomatoida</taxon>
        <taxon>Caligidae</taxon>
        <taxon>Lepeophtheirus</taxon>
    </lineage>
</organism>
<evidence type="ECO:0000256" key="1">
    <source>
        <dbReference type="ARBA" id="ARBA00010964"/>
    </source>
</evidence>
<dbReference type="Proteomes" id="UP000675881">
    <property type="component" value="Chromosome 15"/>
</dbReference>
<dbReference type="GO" id="GO:0046580">
    <property type="term" value="P:negative regulation of Ras protein signal transduction"/>
    <property type="evidence" value="ECO:0007669"/>
    <property type="project" value="TreeGrafter"/>
</dbReference>